<protein>
    <submittedName>
        <fullName evidence="1">Uncharacterized protein</fullName>
    </submittedName>
</protein>
<sequence length="114" mass="12338">MSGDGDAFSYEGGEANDVENFFDQDGDGIFEPYVGMIELKGEKWVVIKLVKEHSHSVMSLGKVHHLHPRRHFVGDAKATGDSYQGVGIGVVPSGVIYVSMDGNCLSTDANNHDI</sequence>
<name>A0ABR2U0L8_9ROSI</name>
<proteinExistence type="predicted"/>
<dbReference type="EMBL" id="JBBPBN010000003">
    <property type="protein sequence ID" value="KAK9043290.1"/>
    <property type="molecule type" value="Genomic_DNA"/>
</dbReference>
<comment type="caution">
    <text evidence="1">The sequence shown here is derived from an EMBL/GenBank/DDBJ whole genome shotgun (WGS) entry which is preliminary data.</text>
</comment>
<gene>
    <name evidence="1" type="ORF">V6N11_071636</name>
</gene>
<organism evidence="1 2">
    <name type="scientific">Hibiscus sabdariffa</name>
    <name type="common">roselle</name>
    <dbReference type="NCBI Taxonomy" id="183260"/>
    <lineage>
        <taxon>Eukaryota</taxon>
        <taxon>Viridiplantae</taxon>
        <taxon>Streptophyta</taxon>
        <taxon>Embryophyta</taxon>
        <taxon>Tracheophyta</taxon>
        <taxon>Spermatophyta</taxon>
        <taxon>Magnoliopsida</taxon>
        <taxon>eudicotyledons</taxon>
        <taxon>Gunneridae</taxon>
        <taxon>Pentapetalae</taxon>
        <taxon>rosids</taxon>
        <taxon>malvids</taxon>
        <taxon>Malvales</taxon>
        <taxon>Malvaceae</taxon>
        <taxon>Malvoideae</taxon>
        <taxon>Hibiscus</taxon>
    </lineage>
</organism>
<evidence type="ECO:0000313" key="1">
    <source>
        <dbReference type="EMBL" id="KAK9043290.1"/>
    </source>
</evidence>
<dbReference type="Proteomes" id="UP001396334">
    <property type="component" value="Unassembled WGS sequence"/>
</dbReference>
<keyword evidence="2" id="KW-1185">Reference proteome</keyword>
<reference evidence="1 2" key="1">
    <citation type="journal article" date="2024" name="G3 (Bethesda)">
        <title>Genome assembly of Hibiscus sabdariffa L. provides insights into metabolisms of medicinal natural products.</title>
        <authorList>
            <person name="Kim T."/>
        </authorList>
    </citation>
    <scope>NUCLEOTIDE SEQUENCE [LARGE SCALE GENOMIC DNA]</scope>
    <source>
        <strain evidence="1">TK-2024</strain>
        <tissue evidence="1">Old leaves</tissue>
    </source>
</reference>
<evidence type="ECO:0000313" key="2">
    <source>
        <dbReference type="Proteomes" id="UP001396334"/>
    </source>
</evidence>
<accession>A0ABR2U0L8</accession>